<organism evidence="1 3">
    <name type="scientific">Cylindrotheca closterium</name>
    <dbReference type="NCBI Taxonomy" id="2856"/>
    <lineage>
        <taxon>Eukaryota</taxon>
        <taxon>Sar</taxon>
        <taxon>Stramenopiles</taxon>
        <taxon>Ochrophyta</taxon>
        <taxon>Bacillariophyta</taxon>
        <taxon>Bacillariophyceae</taxon>
        <taxon>Bacillariophycidae</taxon>
        <taxon>Bacillariales</taxon>
        <taxon>Bacillariaceae</taxon>
        <taxon>Cylindrotheca</taxon>
    </lineage>
</organism>
<dbReference type="EMBL" id="CAKOGP040001781">
    <property type="protein sequence ID" value="CAJ1951252.1"/>
    <property type="molecule type" value="Genomic_DNA"/>
</dbReference>
<dbReference type="EMBL" id="CAKOGP040001225">
    <property type="protein sequence ID" value="CAJ1944651.1"/>
    <property type="molecule type" value="Genomic_DNA"/>
</dbReference>
<protein>
    <recommendedName>
        <fullName evidence="4">Reverse transcriptase domain-containing protein</fullName>
    </recommendedName>
</protein>
<accession>A0AAD2CZU2</accession>
<evidence type="ECO:0000313" key="2">
    <source>
        <dbReference type="EMBL" id="CAJ1951252.1"/>
    </source>
</evidence>
<evidence type="ECO:0008006" key="4">
    <source>
        <dbReference type="Google" id="ProtNLM"/>
    </source>
</evidence>
<proteinExistence type="predicted"/>
<comment type="caution">
    <text evidence="1">The sequence shown here is derived from an EMBL/GenBank/DDBJ whole genome shotgun (WGS) entry which is preliminary data.</text>
</comment>
<dbReference type="AlphaFoldDB" id="A0AAD2CZU2"/>
<gene>
    <name evidence="2" type="ORF">CYCCA115_LOCUS12981</name>
    <name evidence="1" type="ORF">CYCCA115_LOCUS8996</name>
</gene>
<dbReference type="PANTHER" id="PTHR33050">
    <property type="entry name" value="REVERSE TRANSCRIPTASE DOMAIN-CONTAINING PROTEIN"/>
    <property type="match status" value="1"/>
</dbReference>
<dbReference type="InterPro" id="IPR052055">
    <property type="entry name" value="Hepadnavirus_pol/RT"/>
</dbReference>
<name>A0AAD2CZU2_9STRA</name>
<dbReference type="Proteomes" id="UP001295423">
    <property type="component" value="Unassembled WGS sequence"/>
</dbReference>
<evidence type="ECO:0000313" key="3">
    <source>
        <dbReference type="Proteomes" id="UP001295423"/>
    </source>
</evidence>
<reference evidence="1" key="1">
    <citation type="submission" date="2023-08" db="EMBL/GenBank/DDBJ databases">
        <authorList>
            <person name="Audoor S."/>
            <person name="Bilcke G."/>
        </authorList>
    </citation>
    <scope>NUCLEOTIDE SEQUENCE</scope>
</reference>
<evidence type="ECO:0000313" key="1">
    <source>
        <dbReference type="EMBL" id="CAJ1944651.1"/>
    </source>
</evidence>
<sequence length="574" mass="64410">MAYRIQTEGVPLRGQYTMPMEATLLRNKYDNHPAVGANLDAVEKKFAKEEWNSYHINYLRFVYEFLPGLVITPIQWVFDKGKGRICIDCSNGPNSFGSINLYIPSPKDAIPGEEDECPAVYYQYAFDRFLRQILRMRITRPNDPIMVHADDIEAAFRRVLYHPDMACAFAYVYSDYLMVPVGQVFGSRSAPSYYCVLADVRQALAACRQDEPTLHPLVASCTYEVDTSSPLVQVPPDSNHPPLTLQEQTEMYNASFVDDNGVVAYLKTMPQALQHSVRSAFEVFGDEDRQGGCLQDAKWTSLVSETFLFLGFRIDTHAMTVSWPFAKRKALDDEIQDNLSRKGKYVTPKEMAHIIGVIRSAAAIAPWGTFLSFNLQNALTTAARNAYSTNRSWWTRSWIYLSGVAIATLHQIRETLTVPEGSPLWSRPISLYLDRDFSHRVFSDASYAGIGGWSSDFGFLWRLCREDLIRAGFDMRDIDLASSKPVSDGSNDGLHINPLEFIGVLVNLWIVLKFVKKLGPRSGGYILLLLADKTTALAWMSLAARTKNPLLQGLARLGAALLVHAAALLTKVVK</sequence>
<keyword evidence="3" id="KW-1185">Reference proteome</keyword>
<dbReference type="PANTHER" id="PTHR33050:SF7">
    <property type="entry name" value="RIBONUCLEASE H"/>
    <property type="match status" value="1"/>
</dbReference>